<keyword evidence="3" id="KW-1185">Reference proteome</keyword>
<evidence type="ECO:0000259" key="1">
    <source>
        <dbReference type="Pfam" id="PF24725"/>
    </source>
</evidence>
<protein>
    <recommendedName>
        <fullName evidence="1">DUF7677 domain-containing protein</fullName>
    </recommendedName>
</protein>
<feature type="domain" description="DUF7677" evidence="1">
    <location>
        <begin position="108"/>
        <end position="198"/>
    </location>
</feature>
<evidence type="ECO:0000313" key="3">
    <source>
        <dbReference type="Proteomes" id="UP001428290"/>
    </source>
</evidence>
<accession>A0ABP9X2H5</accession>
<gene>
    <name evidence="2" type="ORF">Hgul01_02337</name>
</gene>
<dbReference type="RefSeq" id="WP_345722149.1">
    <property type="nucleotide sequence ID" value="NZ_BAABRU010000007.1"/>
</dbReference>
<organism evidence="2 3">
    <name type="scientific">Herpetosiphon gulosus</name>
    <dbReference type="NCBI Taxonomy" id="1973496"/>
    <lineage>
        <taxon>Bacteria</taxon>
        <taxon>Bacillati</taxon>
        <taxon>Chloroflexota</taxon>
        <taxon>Chloroflexia</taxon>
        <taxon>Herpetosiphonales</taxon>
        <taxon>Herpetosiphonaceae</taxon>
        <taxon>Herpetosiphon</taxon>
    </lineage>
</organism>
<dbReference type="Proteomes" id="UP001428290">
    <property type="component" value="Unassembled WGS sequence"/>
</dbReference>
<reference evidence="2 3" key="1">
    <citation type="submission" date="2024-02" db="EMBL/GenBank/DDBJ databases">
        <title>Herpetosiphon gulosus NBRC 112829.</title>
        <authorList>
            <person name="Ichikawa N."/>
            <person name="Katano-Makiyama Y."/>
            <person name="Hidaka K."/>
        </authorList>
    </citation>
    <scope>NUCLEOTIDE SEQUENCE [LARGE SCALE GENOMIC DNA]</scope>
    <source>
        <strain evidence="2 3">NBRC 112829</strain>
    </source>
</reference>
<dbReference type="EMBL" id="BAABRU010000007">
    <property type="protein sequence ID" value="GAA5528536.1"/>
    <property type="molecule type" value="Genomic_DNA"/>
</dbReference>
<proteinExistence type="predicted"/>
<comment type="caution">
    <text evidence="2">The sequence shown here is derived from an EMBL/GenBank/DDBJ whole genome shotgun (WGS) entry which is preliminary data.</text>
</comment>
<name>A0ABP9X2H5_9CHLR</name>
<dbReference type="InterPro" id="IPR056094">
    <property type="entry name" value="DUF7677"/>
</dbReference>
<dbReference type="Pfam" id="PF24725">
    <property type="entry name" value="DUF7677"/>
    <property type="match status" value="1"/>
</dbReference>
<sequence length="199" mass="22432">MITQHIEAELREDAWHFGFYLGNSTLLAFYHDADIFDEDYAEFLLANRHVFAASFAVFSNNCLTPHASGQSALNRAATWVAQNMLPTLACNYPIEPWELAPASQNCTFNAAFQHFGQALAFGTLPTQIIQNHDYFPHLFNGGSFLEQVIMVFVNNLLVDANGMVVNKQAALERATWCLLHWIDRTIVLDPPIAPWEINC</sequence>
<evidence type="ECO:0000313" key="2">
    <source>
        <dbReference type="EMBL" id="GAA5528536.1"/>
    </source>
</evidence>